<organism evidence="1 2">
    <name type="scientific">Plasmopara halstedii</name>
    <name type="common">Downy mildew of sunflower</name>
    <dbReference type="NCBI Taxonomy" id="4781"/>
    <lineage>
        <taxon>Eukaryota</taxon>
        <taxon>Sar</taxon>
        <taxon>Stramenopiles</taxon>
        <taxon>Oomycota</taxon>
        <taxon>Peronosporomycetes</taxon>
        <taxon>Peronosporales</taxon>
        <taxon>Peronosporaceae</taxon>
        <taxon>Plasmopara</taxon>
    </lineage>
</organism>
<dbReference type="EMBL" id="CCYD01000482">
    <property type="protein sequence ID" value="CEG40412.1"/>
    <property type="molecule type" value="Genomic_DNA"/>
</dbReference>
<dbReference type="GeneID" id="36405668"/>
<dbReference type="AlphaFoldDB" id="A0A0P1AHQ7"/>
<evidence type="ECO:0000313" key="1">
    <source>
        <dbReference type="EMBL" id="CEG40412.1"/>
    </source>
</evidence>
<name>A0A0P1AHQ7_PLAHL</name>
<evidence type="ECO:0000313" key="2">
    <source>
        <dbReference type="Proteomes" id="UP000054928"/>
    </source>
</evidence>
<dbReference type="Proteomes" id="UP000054928">
    <property type="component" value="Unassembled WGS sequence"/>
</dbReference>
<keyword evidence="2" id="KW-1185">Reference proteome</keyword>
<proteinExistence type="predicted"/>
<sequence>MNLIDSEEYLCQLECAGNSVLNNRSKVTLRFCVIINIHRFWEISICEDGQAL</sequence>
<dbReference type="RefSeq" id="XP_024576781.1">
    <property type="nucleotide sequence ID" value="XM_024726067.1"/>
</dbReference>
<protein>
    <submittedName>
        <fullName evidence="1">Uncharacterized protein</fullName>
    </submittedName>
</protein>
<reference evidence="2" key="1">
    <citation type="submission" date="2014-09" db="EMBL/GenBank/DDBJ databases">
        <authorList>
            <person name="Sharma Rahul"/>
            <person name="Thines Marco"/>
        </authorList>
    </citation>
    <scope>NUCLEOTIDE SEQUENCE [LARGE SCALE GENOMIC DNA]</scope>
</reference>
<accession>A0A0P1AHQ7</accession>